<dbReference type="Proteomes" id="UP000751190">
    <property type="component" value="Unassembled WGS sequence"/>
</dbReference>
<comment type="similarity">
    <text evidence="2">Belongs to the dynein heavy chain family.</text>
</comment>
<protein>
    <recommendedName>
        <fullName evidence="27">Dynein heavy chain</fullName>
    </recommendedName>
</protein>
<dbReference type="Pfam" id="PF18198">
    <property type="entry name" value="AAA_lid_11"/>
    <property type="match status" value="1"/>
</dbReference>
<feature type="domain" description="Dynein heavy chain AAA module D4" evidence="19">
    <location>
        <begin position="2364"/>
        <end position="2624"/>
    </location>
</feature>
<dbReference type="InterPro" id="IPR043160">
    <property type="entry name" value="Dynein_C_barrel"/>
</dbReference>
<evidence type="ECO:0000256" key="1">
    <source>
        <dbReference type="ARBA" id="ARBA00004430"/>
    </source>
</evidence>
<dbReference type="OrthoDB" id="5593012at2759"/>
<feature type="domain" description="Dynein heavy chain coiled coil stalk" evidence="18">
    <location>
        <begin position="2638"/>
        <end position="2983"/>
    </location>
</feature>
<evidence type="ECO:0000259" key="23">
    <source>
        <dbReference type="Pfam" id="PF18198"/>
    </source>
</evidence>
<dbReference type="Gene3D" id="6.10.140.1060">
    <property type="match status" value="1"/>
</dbReference>
<dbReference type="GO" id="GO:0003341">
    <property type="term" value="P:cilium movement"/>
    <property type="evidence" value="ECO:0007669"/>
    <property type="project" value="UniProtKB-ARBA"/>
</dbReference>
<dbReference type="Gene3D" id="1.10.8.710">
    <property type="match status" value="1"/>
</dbReference>
<name>A0A8J5X671_DIALT</name>
<dbReference type="InterPro" id="IPR041466">
    <property type="entry name" value="Dynein_AAA5_ext"/>
</dbReference>
<dbReference type="InterPro" id="IPR035706">
    <property type="entry name" value="AAA_9"/>
</dbReference>
<keyword evidence="5" id="KW-0547">Nucleotide-binding</keyword>
<keyword evidence="4" id="KW-0493">Microtubule</keyword>
<dbReference type="Pfam" id="PF12777">
    <property type="entry name" value="MT"/>
    <property type="match status" value="1"/>
</dbReference>
<keyword evidence="12" id="KW-0966">Cell projection</keyword>
<evidence type="ECO:0000256" key="5">
    <source>
        <dbReference type="ARBA" id="ARBA00022741"/>
    </source>
</evidence>
<dbReference type="OMA" id="CIEWQRY"/>
<keyword evidence="11" id="KW-0206">Cytoskeleton</keyword>
<dbReference type="FunFam" id="1.10.8.720:FF:000001">
    <property type="entry name" value="dynein heavy chain 7, axonemal"/>
    <property type="match status" value="1"/>
</dbReference>
<evidence type="ECO:0000259" key="15">
    <source>
        <dbReference type="Pfam" id="PF03028"/>
    </source>
</evidence>
<dbReference type="GO" id="GO:0005858">
    <property type="term" value="C:axonemal dynein complex"/>
    <property type="evidence" value="ECO:0007669"/>
    <property type="project" value="UniProtKB-ARBA"/>
</dbReference>
<dbReference type="Gene3D" id="3.10.490.20">
    <property type="match status" value="1"/>
</dbReference>
<dbReference type="InterPro" id="IPR035699">
    <property type="entry name" value="AAA_6"/>
</dbReference>
<dbReference type="Gene3D" id="1.10.8.1220">
    <property type="match status" value="1"/>
</dbReference>
<keyword evidence="10" id="KW-0505">Motor protein</keyword>
<dbReference type="GO" id="GO:0045505">
    <property type="term" value="F:dynein intermediate chain binding"/>
    <property type="evidence" value="ECO:0007669"/>
    <property type="project" value="InterPro"/>
</dbReference>
<evidence type="ECO:0000259" key="17">
    <source>
        <dbReference type="Pfam" id="PF12774"/>
    </source>
</evidence>
<keyword evidence="9" id="KW-0969">Cilium</keyword>
<dbReference type="InterPro" id="IPR042228">
    <property type="entry name" value="Dynein_linker_3"/>
</dbReference>
<dbReference type="Pfam" id="PF17857">
    <property type="entry name" value="AAA_lid_1"/>
    <property type="match status" value="1"/>
</dbReference>
<evidence type="ECO:0000259" key="24">
    <source>
        <dbReference type="Pfam" id="PF18199"/>
    </source>
</evidence>
<dbReference type="InterPro" id="IPR026983">
    <property type="entry name" value="DHC"/>
</dbReference>
<feature type="domain" description="Dynein heavy chain C-terminal" evidence="24">
    <location>
        <begin position="3776"/>
        <end position="4081"/>
    </location>
</feature>
<evidence type="ECO:0000259" key="20">
    <source>
        <dbReference type="Pfam" id="PF12781"/>
    </source>
</evidence>
<dbReference type="Gene3D" id="1.20.140.100">
    <property type="entry name" value="Dynein heavy chain, N-terminal domain 2"/>
    <property type="match status" value="1"/>
</dbReference>
<evidence type="ECO:0000256" key="4">
    <source>
        <dbReference type="ARBA" id="ARBA00022701"/>
    </source>
</evidence>
<feature type="domain" description="Dynein heavy chain 3 AAA+ lid" evidence="22">
    <location>
        <begin position="2207"/>
        <end position="2295"/>
    </location>
</feature>
<evidence type="ECO:0000256" key="10">
    <source>
        <dbReference type="ARBA" id="ARBA00023175"/>
    </source>
</evidence>
<evidence type="ECO:0000256" key="9">
    <source>
        <dbReference type="ARBA" id="ARBA00023069"/>
    </source>
</evidence>
<dbReference type="SUPFAM" id="SSF52540">
    <property type="entry name" value="P-loop containing nucleoside triphosphate hydrolases"/>
    <property type="match status" value="4"/>
</dbReference>
<dbReference type="InterPro" id="IPR041228">
    <property type="entry name" value="Dynein_C"/>
</dbReference>
<keyword evidence="3" id="KW-0963">Cytoplasm</keyword>
<dbReference type="InterPro" id="IPR024743">
    <property type="entry name" value="Dynein_HC_stalk"/>
</dbReference>
<proteinExistence type="inferred from homology"/>
<evidence type="ECO:0000259" key="18">
    <source>
        <dbReference type="Pfam" id="PF12777"/>
    </source>
</evidence>
<dbReference type="InterPro" id="IPR042222">
    <property type="entry name" value="Dynein_2_N"/>
</dbReference>
<evidence type="ECO:0000256" key="7">
    <source>
        <dbReference type="ARBA" id="ARBA00023017"/>
    </source>
</evidence>
<dbReference type="GO" id="GO:0051959">
    <property type="term" value="F:dynein light intermediate chain binding"/>
    <property type="evidence" value="ECO:0007669"/>
    <property type="project" value="InterPro"/>
</dbReference>
<feature type="domain" description="Dynein heavy chain linker" evidence="16">
    <location>
        <begin position="801"/>
        <end position="1210"/>
    </location>
</feature>
<comment type="caution">
    <text evidence="25">The sequence shown here is derived from an EMBL/GenBank/DDBJ whole genome shotgun (WGS) entry which is preliminary data.</text>
</comment>
<feature type="coiled-coil region" evidence="13">
    <location>
        <begin position="647"/>
        <end position="681"/>
    </location>
</feature>
<dbReference type="Gene3D" id="1.10.287.2620">
    <property type="match status" value="1"/>
</dbReference>
<dbReference type="InterPro" id="IPR041589">
    <property type="entry name" value="DNAH3_AAA_lid_1"/>
</dbReference>
<evidence type="ECO:0000256" key="3">
    <source>
        <dbReference type="ARBA" id="ARBA00022490"/>
    </source>
</evidence>
<evidence type="ECO:0000256" key="11">
    <source>
        <dbReference type="ARBA" id="ARBA00023212"/>
    </source>
</evidence>
<evidence type="ECO:0000256" key="13">
    <source>
        <dbReference type="SAM" id="Coils"/>
    </source>
</evidence>
<evidence type="ECO:0000256" key="2">
    <source>
        <dbReference type="ARBA" id="ARBA00008887"/>
    </source>
</evidence>
<dbReference type="Gene3D" id="3.40.50.300">
    <property type="entry name" value="P-loop containing nucleotide triphosphate hydrolases"/>
    <property type="match status" value="5"/>
</dbReference>
<dbReference type="FunFam" id="3.40.50.300:FF:000362">
    <property type="entry name" value="Dynein, axonemal, heavy chain 6"/>
    <property type="match status" value="1"/>
</dbReference>
<dbReference type="FunFam" id="1.20.58.1120:FF:000001">
    <property type="entry name" value="dynein heavy chain 2, axonemal"/>
    <property type="match status" value="1"/>
</dbReference>
<feature type="domain" description="Dynein heavy chain ATP-binding dynein motor region" evidence="20">
    <location>
        <begin position="3013"/>
        <end position="3234"/>
    </location>
</feature>
<evidence type="ECO:0000259" key="16">
    <source>
        <dbReference type="Pfam" id="PF08393"/>
    </source>
</evidence>
<evidence type="ECO:0000259" key="21">
    <source>
        <dbReference type="Pfam" id="PF17852"/>
    </source>
</evidence>
<dbReference type="Gene3D" id="3.20.180.20">
    <property type="entry name" value="Dynein heavy chain, N-terminal domain 2"/>
    <property type="match status" value="1"/>
</dbReference>
<dbReference type="InterPro" id="IPR004273">
    <property type="entry name" value="Dynein_heavy_D6_P-loop"/>
</dbReference>
<keyword evidence="8 13" id="KW-0175">Coiled coil</keyword>
<evidence type="ECO:0000256" key="6">
    <source>
        <dbReference type="ARBA" id="ARBA00022840"/>
    </source>
</evidence>
<dbReference type="GO" id="GO:0005874">
    <property type="term" value="C:microtubule"/>
    <property type="evidence" value="ECO:0007669"/>
    <property type="project" value="UniProtKB-KW"/>
</dbReference>
<dbReference type="FunFam" id="3.40.50.300:FF:002141">
    <property type="entry name" value="Dynein heavy chain"/>
    <property type="match status" value="1"/>
</dbReference>
<dbReference type="GO" id="GO:0005524">
    <property type="term" value="F:ATP binding"/>
    <property type="evidence" value="ECO:0007669"/>
    <property type="project" value="UniProtKB-KW"/>
</dbReference>
<dbReference type="FunFam" id="1.20.140.100:FF:000004">
    <property type="entry name" value="Dynein axonemal heavy chain 6"/>
    <property type="match status" value="1"/>
</dbReference>
<dbReference type="FunFam" id="1.10.8.710:FF:000004">
    <property type="entry name" value="Dynein axonemal heavy chain 6"/>
    <property type="match status" value="1"/>
</dbReference>
<feature type="domain" description="Dynein heavy chain AAA lid" evidence="23">
    <location>
        <begin position="3629"/>
        <end position="3769"/>
    </location>
</feature>
<sequence>MPVPTPPADAPTSPFRRQPRVTAAPEVTEYPVLLDNTQWTQATTFTASRRFMTPSDRIGAFNRASLSTMDESQLEAARAAALAGPSPLRPDVNRRGWATGLACKPLVAPRERASPRGALDGSAFEVLERQRRAAAEAEEEVFKGTLRTANIVDPELLEHRFGGYVDGGVDVSSLAEFNSRWADHALEQVPLELVNVSQERVDELVGELLEEVRAGYYNAVKTATLDYVLKDPRERRRVQITQPPRAFERAIFHPSQDPSVAACAASKSAHSLALGQWHEDVIAGYEAVERGLVVNHSGMLEMLHLWDKYSHLLLCNLTALPPVTPLEVERFKEAQHSHCEKVVHTLKKKWLPAVVDIFRKDAAAAAAAHGVDGAPAPSAPGAPPGGGSGGESDALLSAVSALMFNQLRSLLTKSVRTYVAFLQQFMPADDRRTAEGPKGARALFTIKMLVEGEGCKFNPSAGSLTKTLLTILDHFVAMMNTLPRIEAELRQRTSAGTLLVICTLDDELIAEAKADVHALVEANMEATGEMLRRYAPHQYLLSAETEKRVDDFNKADHSLSEHTSEIQRFAKAATEVGEHAPDEVRFSLVAINASAVKQRMANRAQELVLSLTASVGAKFAARDAAICHQYQEMSARLMVHPSTDDEMVELEKFVHESRETLVELNKELNTARKQLTFLVEHAYHFNDDELKLVGSTWLWPSRIKPLLDDCHKRLKDERSRAEDELAARKDKFVEELDEYVAIAEAFQSYGELARVSENVATLNKLLADVAAAKERAEQLNAEEELLGFARTHFVQLEHVPALLAPYTTLWRNAQDFQKQSHMWLHGSMRSLDPEAVERDAMHMWRTNFKCLKEFEPEEGASAAESVDLSRPRKVAEAIKAQIDEFKGKLPVIAVVCNAGMRERHWQAVSNVLGYAFTPTDATSLQTVLEMGLERHLERLTEISDAASKEYSLERALDKMYAEWAPLELAVKEWRDTGTHIIGGVDEVQQLLDDHIVKAQTMVGSTFIGPHEARTSAWATKLVLIQDAIDIWLKVQGVWQYLEPIFGSEDIMRQMPKEGKLFKEQDGMWREMMRKVVANVNVLAVADIPGLLESYRRQHELLEAVQRGLNEYLEMKRLFFPRFFFLSNDELLEILAETKDPKRVQPHLKKCFEGIAKLVFTEGGEIAGMISSENETVPFVGATIKPSSMVEQWLVEVETFMFNNTRRVIEESVVAYKESARHEWVLAWPGQAVLTTTGLFWTSEVEEAILAGALGAYVDKLNADLDKIVELVRGKMDKLQRLVVSPLIVMDVHARDTTVAIAEAAVSEVNAFEWTAQLRYAQEEAGIRCKMISASLPYGYEYLGVQGRLVVTPLTDRCYRTLMSALQLDLGGAPEGPAGTGKTETTKDLAKAVGIQCVVFNCSDGLDYLAMAKFFKGLAASGAWACFDEFNRINVEVLSVIAQQILTIQRAKAKMLKSFLFEGTQLPLRMSASVFITMNPGYAGRAELPDNLKALFRSCAMMVPDYALIGEILLYSNGYMEARVLARKIVQTYKLCSEQLSSQDHYDYGMRAVMAVLRAAGNLKRQFADEDENILMLRSIIDVNLPKFLSHDIPLFEGITSDLFPSIKLPPSDYENLFRFCTSNCERLNLQLTEPFFTKICQLYEMIIVRHGLMLVGYSFSGKTAAYKVLMAALTDLCDNDLNGEKRTHAHVLNPKAITMGQLYGQFDPVTHEWSDGVLAVTYRAAAQQETMHGVPDRQWVVFDGPVDAIWIENMNTVLDDNKKLCLMSGEIIAMSAPMTMMFEVQDLAVASPATVSRCGMVYLEPQSMTWRPLMDSWLNQLPPKLHPYRDTLRNLFGWLVPAVNRWVLKEGRSLVTVGIQDTDEITRVAALMKLFDALADEFQEPVDGEVMREIPVKEAAVWVESLFLFALVWGVAAVLDAPSRAAFNVFFRQLCAGKPPKPYDKVDGTFGSAAKLSAMLPDGEASVYDYAFSKAKGRWTLWTEAITRDDMRIADDAEFANIIVPTIDTVRYSALLEALVTHGKATLLIGPTGTGKSVYVQQKLLHGLSADKYAALFVNFSAQTSANQTQDIIDSKVDKRRKGVYGPPSGRKMAVFVDDLNMPVLETFGAQPPIELLRQWMDHGGWYDLKENTFRQLVDLTFIGAMGPPGGGRNPITGRYMRHFNVIAFTEFDDASMVRIFQTILDWWLDRSGFDSSFRTRSASVIAATMGAYKAAVDNLLPTPTKSHYTFNLRDFSRVVQGVLLTRKEDYAAPNELITVWLHELLRVFYDRLTDDADRTWFLGMAKGLLKAHFDLSAPKVFGRIAHKPREDLGDDDVRHLMYCDFEDPKAKVRAYRLVEDVHALQPRMSALLDEYNSVTPKPMNLVLFLFAIEHIARISRVLKMPRGNALLVGIGGSGRQSLTRLAGYIADMGIKQIEVSKTYSMVEWREDIKLVLRQAGLERKGTIFLFADTQIKEEAYLEDINGLLNAGEVPNLFANDEKAAICEAIRATARELGREGDSSVGTLYAFFIEQARKYLHVVLAMSPIGDAFRNRLRMFPSLVNCCTIDWFRAWPQDALDAVAHKFLEDVELDGDARPGVIHMCKVFHTGSMELAARFLASEKRNVYVTPTSYLELIQTFKSLLSAKRREVAQLRTRYDNGLKQLEEAGLAVNKMQDELTELKPQLVTAKAQTEEMQVVIDKEVRDVVEPKREVVQAEERATSQVAAQAKAMKDECEADLAEAIPALNASIAALDTLKKADIDLVRSMANPPSGVKLVMEAVCVMKEIKPAKVKDAETQKMRDDYWGPGKALLNDSKGFLDSLKTYDKDNIKPSVMKAIRDKYKPMEEFTPERVAKASAAAEGMCKWILALEVYDRIAKVVAPKKEKLKIAEGEYAEAMASLQSKQAELAEVMDKLGAMKAKLAQLSTEKKNLEDKYDDCNTKLERAEKLLSGLGGEQVRWTEVAALLGPRYTNLTGDVLVSSGMIAYLGPFTVTYRQRTTDAWMKQCTEHRIPRSERFNFQETLGEPVAIRAWNAHGLPTDAFSCDNGIITTSARRWPLMIDPQGQANKWVRNMESESGMHVIKLTQATYLRTLENAIQFGKPVLLENVGEELDPALEPLLVKQTFKQGGVLCIRLGDATIEYSNDFRFYVTTKLRNPHYMPELQVKVTLLNFMITREGLEDQLLGLVVAKERPDLEEVKNSLVVEGNNNRKQLKEIEDKILEVLGSAGGSILEDASAIQILDDAKKLSNEIEAKQRVALETEVKIDEAREGYRPVAYRTSLLFFCISDLATVDPMYQYSLNWFVDLFARSIADSEPDSALDARMEKLNTYFQLFLYNNVCRSLFEKDKLVFSLLLCVKLMEGYHKLNHAEWKYLVVGGILLDVSLAPPNPAPAWLTAKSWTDFVTLSQLPAFAGLADAVAADPDAWRAVYDSIDPDALLVALPVPWSDKLDAFARLLVLKAIRPDKLIPAIIDFVSAELGARFVEPPPFDLAGSFRDSSPTIPLVFVLSPGVDPMNALIRFAESTKTAIESVSLGQGQGPHAERLVASGASKGFWVVLQNCHLFVSWMTALERIVEGFESADPHASFRLWLTSYPSPAFPVLVLQNGVKMTNEPPKGLRANMLSSYLTDPISDGEFFHACPKREPFTKLLFSLCFFHAWLQERRKYGPLGWNIPYEFNESDLRISVRQLSLFVTEYAETPFLALKYCTAECNYGGRVTDDKDRRLLNAAMDLVYAPEVLGTNQPLSSSGTYYVPSDAVGSADETIAFIRTLPLLPAPEVFGLHENADITKDMNETSALLSTILTTGASLDAGGGGGGGGGSAAGFEQLVTDLANDILAKLPANYDIEAVAKKYPVLYDESMNTVLAQELTRFNKLIGAIRSSLRDVLKALKGLVVMSTDLEAVAKSCFSNLIPAMWLKKSFPSLKPLASYIADLMDRLAFFQAWVDKGVPTIFDMPSFFFTQAFMTGTLQNYARKYQIPIDTVDFDFEFLATAPKVRPQDGAYVHGPYFEGARMNEHLMLDEPQPKVLFEHVPVLLLVPTLTSQFKDFAHYNCPVYKTTERRGVLATTGHSSNFVMYVRVPTDKGAAHWTMRGTAIILSLSV</sequence>
<dbReference type="FunFam" id="1.20.920.30:FF:000002">
    <property type="entry name" value="Dynein axonemal heavy chain 3"/>
    <property type="match status" value="1"/>
</dbReference>
<reference evidence="25" key="1">
    <citation type="submission" date="2021-05" db="EMBL/GenBank/DDBJ databases">
        <title>The genome of the haptophyte Pavlova lutheri (Diacronema luteri, Pavlovales) - a model for lipid biosynthesis in eukaryotic algae.</title>
        <authorList>
            <person name="Hulatt C.J."/>
            <person name="Posewitz M.C."/>
        </authorList>
    </citation>
    <scope>NUCLEOTIDE SEQUENCE</scope>
    <source>
        <strain evidence="25">NIVA-4/92</strain>
    </source>
</reference>
<comment type="subcellular location">
    <subcellularLocation>
        <location evidence="1">Cytoplasm</location>
        <location evidence="1">Cytoskeleton</location>
        <location evidence="1">Cilium axoneme</location>
    </subcellularLocation>
</comment>
<evidence type="ECO:0000313" key="25">
    <source>
        <dbReference type="EMBL" id="KAG8459256.1"/>
    </source>
</evidence>
<dbReference type="InterPro" id="IPR013602">
    <property type="entry name" value="Dynein_heavy_linker"/>
</dbReference>
<feature type="domain" description="Dynein heavy chain AAA 5 extension" evidence="21">
    <location>
        <begin position="1832"/>
        <end position="1984"/>
    </location>
</feature>
<evidence type="ECO:0000256" key="14">
    <source>
        <dbReference type="SAM" id="MobiDB-lite"/>
    </source>
</evidence>
<evidence type="ECO:0000256" key="12">
    <source>
        <dbReference type="ARBA" id="ARBA00023273"/>
    </source>
</evidence>
<dbReference type="Pfam" id="PF18199">
    <property type="entry name" value="Dynein_C"/>
    <property type="match status" value="1"/>
</dbReference>
<evidence type="ECO:0000313" key="26">
    <source>
        <dbReference type="Proteomes" id="UP000751190"/>
    </source>
</evidence>
<dbReference type="Gene3D" id="1.20.920.30">
    <property type="match status" value="1"/>
</dbReference>
<evidence type="ECO:0008006" key="27">
    <source>
        <dbReference type="Google" id="ProtNLM"/>
    </source>
</evidence>
<dbReference type="Gene3D" id="1.20.1270.280">
    <property type="match status" value="1"/>
</dbReference>
<dbReference type="Pfam" id="PF17852">
    <property type="entry name" value="Dynein_AAA_lid"/>
    <property type="match status" value="1"/>
</dbReference>
<keyword evidence="7" id="KW-0243">Dynein</keyword>
<keyword evidence="6" id="KW-0067">ATP-binding</keyword>
<dbReference type="PANTHER" id="PTHR22878">
    <property type="entry name" value="DYNEIN HEAVY CHAIN 6, AXONEMAL-LIKE-RELATED"/>
    <property type="match status" value="1"/>
</dbReference>
<dbReference type="FunFam" id="3.40.50.300:FF:000223">
    <property type="entry name" value="Dynein heavy chain 3, axonemal"/>
    <property type="match status" value="1"/>
</dbReference>
<feature type="region of interest" description="Disordered" evidence="14">
    <location>
        <begin position="371"/>
        <end position="390"/>
    </location>
</feature>
<dbReference type="InterPro" id="IPR042219">
    <property type="entry name" value="AAA_lid_11_sf"/>
</dbReference>
<dbReference type="Gene3D" id="1.10.8.720">
    <property type="entry name" value="Region D6 of dynein motor"/>
    <property type="match status" value="1"/>
</dbReference>
<dbReference type="InterPro" id="IPR024317">
    <property type="entry name" value="Dynein_heavy_chain_D4_dom"/>
</dbReference>
<feature type="coiled-coil region" evidence="13">
    <location>
        <begin position="2869"/>
        <end position="2931"/>
    </location>
</feature>
<dbReference type="FunFam" id="1.20.920.20:FF:000006">
    <property type="entry name" value="Dynein, axonemal, heavy chain 6"/>
    <property type="match status" value="1"/>
</dbReference>
<gene>
    <name evidence="25" type="ORF">KFE25_014101</name>
</gene>
<dbReference type="PANTHER" id="PTHR22878:SF70">
    <property type="entry name" value="DYNEIN HEAVY CHAIN 2, AXONEMAL"/>
    <property type="match status" value="1"/>
</dbReference>
<dbReference type="GO" id="GO:0008569">
    <property type="term" value="F:minus-end-directed microtubule motor activity"/>
    <property type="evidence" value="ECO:0007669"/>
    <property type="project" value="InterPro"/>
</dbReference>
<dbReference type="FunFam" id="1.10.8.1220:FF:000001">
    <property type="entry name" value="Dynein axonemal heavy chain 5"/>
    <property type="match status" value="1"/>
</dbReference>
<dbReference type="Pfam" id="PF12780">
    <property type="entry name" value="AAA_8"/>
    <property type="match status" value="1"/>
</dbReference>
<dbReference type="Pfam" id="PF12781">
    <property type="entry name" value="AAA_9"/>
    <property type="match status" value="1"/>
</dbReference>
<keyword evidence="26" id="KW-1185">Reference proteome</keyword>
<evidence type="ECO:0000256" key="8">
    <source>
        <dbReference type="ARBA" id="ARBA00023054"/>
    </source>
</evidence>
<feature type="domain" description="Dynein heavy chain hydrolytic ATP-binding dynein motor region" evidence="17">
    <location>
        <begin position="1337"/>
        <end position="1663"/>
    </location>
</feature>
<feature type="domain" description="Dynein heavy chain region D6 P-loop" evidence="15">
    <location>
        <begin position="3483"/>
        <end position="3594"/>
    </location>
</feature>
<dbReference type="Pfam" id="PF12774">
    <property type="entry name" value="AAA_6"/>
    <property type="match status" value="1"/>
</dbReference>
<dbReference type="InterPro" id="IPR027417">
    <property type="entry name" value="P-loop_NTPase"/>
</dbReference>
<dbReference type="EMBL" id="JAGTXO010000042">
    <property type="protein sequence ID" value="KAG8459256.1"/>
    <property type="molecule type" value="Genomic_DNA"/>
</dbReference>
<dbReference type="FunFam" id="3.10.490.20:FF:000009">
    <property type="entry name" value="Dynein heavy chain 4"/>
    <property type="match status" value="1"/>
</dbReference>
<dbReference type="Gene3D" id="1.10.472.130">
    <property type="match status" value="1"/>
</dbReference>
<dbReference type="FunFam" id="1.10.287.2620:FF:000002">
    <property type="entry name" value="Dynein heavy chain 2, axonemal"/>
    <property type="match status" value="1"/>
</dbReference>
<dbReference type="Pfam" id="PF08393">
    <property type="entry name" value="DHC_N2"/>
    <property type="match status" value="1"/>
</dbReference>
<dbReference type="InterPro" id="IPR043157">
    <property type="entry name" value="Dynein_AAA1S"/>
</dbReference>
<organism evidence="25 26">
    <name type="scientific">Diacronema lutheri</name>
    <name type="common">Unicellular marine alga</name>
    <name type="synonym">Monochrysis lutheri</name>
    <dbReference type="NCBI Taxonomy" id="2081491"/>
    <lineage>
        <taxon>Eukaryota</taxon>
        <taxon>Haptista</taxon>
        <taxon>Haptophyta</taxon>
        <taxon>Pavlovophyceae</taxon>
        <taxon>Pavlovales</taxon>
        <taxon>Pavlovaceae</taxon>
        <taxon>Diacronema</taxon>
    </lineage>
</organism>
<dbReference type="FunFam" id="3.40.50.300:FF:001328">
    <property type="entry name" value="Dynein heavy chain 6, axonemal"/>
    <property type="match status" value="1"/>
</dbReference>
<evidence type="ECO:0000259" key="19">
    <source>
        <dbReference type="Pfam" id="PF12780"/>
    </source>
</evidence>
<dbReference type="FunFam" id="1.20.1270.280:FF:000001">
    <property type="entry name" value="dynein heavy chain 7, axonemal"/>
    <property type="match status" value="1"/>
</dbReference>
<dbReference type="Gene3D" id="1.20.920.20">
    <property type="match status" value="1"/>
</dbReference>
<dbReference type="FunFam" id="3.40.50.300:FF:000063">
    <property type="entry name" value="dynein heavy chain 6, axonemal"/>
    <property type="match status" value="1"/>
</dbReference>
<dbReference type="Pfam" id="PF03028">
    <property type="entry name" value="Dynein_heavy"/>
    <property type="match status" value="1"/>
</dbReference>
<dbReference type="Gene3D" id="1.20.58.1120">
    <property type="match status" value="1"/>
</dbReference>
<dbReference type="FunFam" id="3.20.180.20:FF:000003">
    <property type="entry name" value="Dynein heavy chain 12, axonemal"/>
    <property type="match status" value="1"/>
</dbReference>
<accession>A0A8J5X671</accession>
<dbReference type="InterPro" id="IPR041658">
    <property type="entry name" value="AAA_lid_11"/>
</dbReference>
<evidence type="ECO:0000259" key="22">
    <source>
        <dbReference type="Pfam" id="PF17857"/>
    </source>
</evidence>
<dbReference type="Pfam" id="PF12775">
    <property type="entry name" value="AAA_7"/>
    <property type="match status" value="1"/>
</dbReference>